<evidence type="ECO:0000313" key="4">
    <source>
        <dbReference type="EMBL" id="AUG29213.1"/>
    </source>
</evidence>
<evidence type="ECO:0000256" key="1">
    <source>
        <dbReference type="ARBA" id="ARBA00022679"/>
    </source>
</evidence>
<accession>A0A2K9DX57</accession>
<evidence type="ECO:0000256" key="2">
    <source>
        <dbReference type="ARBA" id="ARBA00023315"/>
    </source>
</evidence>
<dbReference type="InterPro" id="IPR000182">
    <property type="entry name" value="GNAT_dom"/>
</dbReference>
<dbReference type="EMBL" id="CP025299">
    <property type="protein sequence ID" value="AUG29213.1"/>
    <property type="molecule type" value="Genomic_DNA"/>
</dbReference>
<dbReference type="Pfam" id="PF00583">
    <property type="entry name" value="Acetyltransf_1"/>
    <property type="match status" value="1"/>
</dbReference>
<sequence length="152" mass="16528">MDLERCRAADVGALTAFLTAVDLTLSGLDAPSVRLWLERDGTGAIVGSVGYEISGDGRHALIRSVAVGPTRRSRGRGTALARFALERAVAEGARRAWLFSRRSGPFWQSLGFEPADRDELVATFADTHQVRMFQQTGRLSREVAWSRPLAAG</sequence>
<evidence type="ECO:0000313" key="5">
    <source>
        <dbReference type="Proteomes" id="UP000233276"/>
    </source>
</evidence>
<dbReference type="GO" id="GO:0016747">
    <property type="term" value="F:acyltransferase activity, transferring groups other than amino-acyl groups"/>
    <property type="evidence" value="ECO:0007669"/>
    <property type="project" value="InterPro"/>
</dbReference>
<evidence type="ECO:0000259" key="3">
    <source>
        <dbReference type="PROSITE" id="PS51186"/>
    </source>
</evidence>
<organism evidence="4 5">
    <name type="scientific">Microbacterium hominis</name>
    <dbReference type="NCBI Taxonomy" id="162426"/>
    <lineage>
        <taxon>Bacteria</taxon>
        <taxon>Bacillati</taxon>
        <taxon>Actinomycetota</taxon>
        <taxon>Actinomycetes</taxon>
        <taxon>Micrococcales</taxon>
        <taxon>Microbacteriaceae</taxon>
        <taxon>Microbacterium</taxon>
    </lineage>
</organism>
<dbReference type="PANTHER" id="PTHR43877">
    <property type="entry name" value="AMINOALKYLPHOSPHONATE N-ACETYLTRANSFERASE-RELATED-RELATED"/>
    <property type="match status" value="1"/>
</dbReference>
<name>A0A2K9DX57_9MICO</name>
<gene>
    <name evidence="4" type="ORF">CXR34_06855</name>
</gene>
<dbReference type="CDD" id="cd04301">
    <property type="entry name" value="NAT_SF"/>
    <property type="match status" value="1"/>
</dbReference>
<keyword evidence="1 4" id="KW-0808">Transferase</keyword>
<dbReference type="KEGG" id="mhos:CXR34_06855"/>
<dbReference type="PROSITE" id="PS51186">
    <property type="entry name" value="GNAT"/>
    <property type="match status" value="1"/>
</dbReference>
<dbReference type="Gene3D" id="3.40.630.30">
    <property type="match status" value="1"/>
</dbReference>
<dbReference type="RefSeq" id="WP_101306008.1">
    <property type="nucleotide sequence ID" value="NZ_CP025299.1"/>
</dbReference>
<dbReference type="InterPro" id="IPR016181">
    <property type="entry name" value="Acyl_CoA_acyltransferase"/>
</dbReference>
<dbReference type="SUPFAM" id="SSF55729">
    <property type="entry name" value="Acyl-CoA N-acyltransferases (Nat)"/>
    <property type="match status" value="1"/>
</dbReference>
<dbReference type="InterPro" id="IPR050832">
    <property type="entry name" value="Bact_Acetyltransf"/>
</dbReference>
<reference evidence="4 5" key="1">
    <citation type="submission" date="2017-12" db="EMBL/GenBank/DDBJ databases">
        <title>Isolation and characterization of estrogens degradatiion strain Microbacterium hominis SJTG1.</title>
        <authorList>
            <person name="Xiong W."/>
            <person name="Yin C."/>
            <person name="Zheng D."/>
            <person name="Liang R."/>
        </authorList>
    </citation>
    <scope>NUCLEOTIDE SEQUENCE [LARGE SCALE GENOMIC DNA]</scope>
    <source>
        <strain evidence="4 5">SJTG1</strain>
    </source>
</reference>
<dbReference type="Proteomes" id="UP000233276">
    <property type="component" value="Chromosome"/>
</dbReference>
<proteinExistence type="predicted"/>
<protein>
    <submittedName>
        <fullName evidence="4">GNAT family N-acetyltransferase</fullName>
    </submittedName>
</protein>
<feature type="domain" description="N-acetyltransferase" evidence="3">
    <location>
        <begin position="1"/>
        <end position="137"/>
    </location>
</feature>
<dbReference type="AlphaFoldDB" id="A0A2K9DX57"/>
<keyword evidence="2" id="KW-0012">Acyltransferase</keyword>